<evidence type="ECO:0000256" key="1">
    <source>
        <dbReference type="SAM" id="MobiDB-lite"/>
    </source>
</evidence>
<dbReference type="AlphaFoldDB" id="A0A4C1WN05"/>
<dbReference type="Proteomes" id="UP000299102">
    <property type="component" value="Unassembled WGS sequence"/>
</dbReference>
<gene>
    <name evidence="2" type="ORF">EVAR_44482_1</name>
</gene>
<sequence length="99" mass="10744">MLQSGSKSKELFKRYRSWRRRDRVPELVFKVRSNVFGGRRRPPGGGRYLIIINNVINKGGARGGGGGVTARRPHGASRHPLGEHGAGAARPAGDLLCDV</sequence>
<protein>
    <submittedName>
        <fullName evidence="2">Uncharacterized protein</fullName>
    </submittedName>
</protein>
<dbReference type="EMBL" id="BGZK01000582">
    <property type="protein sequence ID" value="GBP51507.1"/>
    <property type="molecule type" value="Genomic_DNA"/>
</dbReference>
<keyword evidence="3" id="KW-1185">Reference proteome</keyword>
<organism evidence="2 3">
    <name type="scientific">Eumeta variegata</name>
    <name type="common">Bagworm moth</name>
    <name type="synonym">Eumeta japonica</name>
    <dbReference type="NCBI Taxonomy" id="151549"/>
    <lineage>
        <taxon>Eukaryota</taxon>
        <taxon>Metazoa</taxon>
        <taxon>Ecdysozoa</taxon>
        <taxon>Arthropoda</taxon>
        <taxon>Hexapoda</taxon>
        <taxon>Insecta</taxon>
        <taxon>Pterygota</taxon>
        <taxon>Neoptera</taxon>
        <taxon>Endopterygota</taxon>
        <taxon>Lepidoptera</taxon>
        <taxon>Glossata</taxon>
        <taxon>Ditrysia</taxon>
        <taxon>Tineoidea</taxon>
        <taxon>Psychidae</taxon>
        <taxon>Oiketicinae</taxon>
        <taxon>Eumeta</taxon>
    </lineage>
</organism>
<evidence type="ECO:0000313" key="3">
    <source>
        <dbReference type="Proteomes" id="UP000299102"/>
    </source>
</evidence>
<feature type="region of interest" description="Disordered" evidence="1">
    <location>
        <begin position="61"/>
        <end position="99"/>
    </location>
</feature>
<name>A0A4C1WN05_EUMVA</name>
<accession>A0A4C1WN05</accession>
<reference evidence="2 3" key="1">
    <citation type="journal article" date="2019" name="Commun. Biol.">
        <title>The bagworm genome reveals a unique fibroin gene that provides high tensile strength.</title>
        <authorList>
            <person name="Kono N."/>
            <person name="Nakamura H."/>
            <person name="Ohtoshi R."/>
            <person name="Tomita M."/>
            <person name="Numata K."/>
            <person name="Arakawa K."/>
        </authorList>
    </citation>
    <scope>NUCLEOTIDE SEQUENCE [LARGE SCALE GENOMIC DNA]</scope>
</reference>
<proteinExistence type="predicted"/>
<comment type="caution">
    <text evidence="2">The sequence shown here is derived from an EMBL/GenBank/DDBJ whole genome shotgun (WGS) entry which is preliminary data.</text>
</comment>
<evidence type="ECO:0000313" key="2">
    <source>
        <dbReference type="EMBL" id="GBP51507.1"/>
    </source>
</evidence>